<feature type="signal peptide" evidence="1">
    <location>
        <begin position="1"/>
        <end position="30"/>
    </location>
</feature>
<keyword evidence="1" id="KW-0732">Signal</keyword>
<evidence type="ECO:0000313" key="2">
    <source>
        <dbReference type="EMBL" id="NBG96091.1"/>
    </source>
</evidence>
<dbReference type="Proteomes" id="UP000470384">
    <property type="component" value="Unassembled WGS sequence"/>
</dbReference>
<comment type="caution">
    <text evidence="2">The sequence shown here is derived from an EMBL/GenBank/DDBJ whole genome shotgun (WGS) entry which is preliminary data.</text>
</comment>
<keyword evidence="3" id="KW-1185">Reference proteome</keyword>
<organism evidence="2 3">
    <name type="scientific">Pyruvatibacter mobilis</name>
    <dbReference type="NCBI Taxonomy" id="1712261"/>
    <lineage>
        <taxon>Bacteria</taxon>
        <taxon>Pseudomonadati</taxon>
        <taxon>Pseudomonadota</taxon>
        <taxon>Alphaproteobacteria</taxon>
        <taxon>Hyphomicrobiales</taxon>
        <taxon>Parvibaculaceae</taxon>
        <taxon>Pyruvatibacter</taxon>
    </lineage>
</organism>
<feature type="chain" id="PRO_5032823253" evidence="1">
    <location>
        <begin position="31"/>
        <end position="138"/>
    </location>
</feature>
<evidence type="ECO:0000313" key="3">
    <source>
        <dbReference type="Proteomes" id="UP000470384"/>
    </source>
</evidence>
<reference evidence="2 3" key="1">
    <citation type="journal article" date="2016" name="Int. J. Syst. Evol. Microbiol.">
        <title>Pyruvatibacter mobilis gen. nov., sp. nov., a marine bacterium from the culture broth of Picochlorum sp. 122.</title>
        <authorList>
            <person name="Wang G."/>
            <person name="Tang M."/>
            <person name="Wu H."/>
            <person name="Dai S."/>
            <person name="Li T."/>
            <person name="Chen C."/>
            <person name="He H."/>
            <person name="Fan J."/>
            <person name="Xiang W."/>
            <person name="Li X."/>
        </authorList>
    </citation>
    <scope>NUCLEOTIDE SEQUENCE [LARGE SCALE GENOMIC DNA]</scope>
    <source>
        <strain evidence="2 3">GYP-11</strain>
    </source>
</reference>
<dbReference type="GeneID" id="300654802"/>
<protein>
    <submittedName>
        <fullName evidence="2">Uncharacterized protein</fullName>
    </submittedName>
</protein>
<dbReference type="EMBL" id="WXYQ01000006">
    <property type="protein sequence ID" value="NBG96091.1"/>
    <property type="molecule type" value="Genomic_DNA"/>
</dbReference>
<dbReference type="AlphaFoldDB" id="A0A845QDH8"/>
<evidence type="ECO:0000256" key="1">
    <source>
        <dbReference type="SAM" id="SignalP"/>
    </source>
</evidence>
<proteinExistence type="predicted"/>
<accession>A0A845QDH8</accession>
<gene>
    <name evidence="2" type="ORF">GTQ45_10145</name>
</gene>
<dbReference type="RefSeq" id="WP_027841584.1">
    <property type="nucleotide sequence ID" value="NZ_BMHN01000001.1"/>
</dbReference>
<dbReference type="OrthoDB" id="9841777at2"/>
<sequence>MKQHNQAISGRLAGSLALVCGLLMSGAAAAQHQGLFERGPRASVTGEHGTYNIAWITITDQVLLQKPEYEVMVTYHSPRRGAGAVKQKHWDEMLQVATDEIARRCQPPAEWEVLTSWQDYDPSERGMGAELRVTYTCR</sequence>
<name>A0A845QDH8_9HYPH</name>